<protein>
    <submittedName>
        <fullName evidence="1">Uncharacterized protein</fullName>
    </submittedName>
</protein>
<evidence type="ECO:0000313" key="1">
    <source>
        <dbReference type="EMBL" id="KUM46824.1"/>
    </source>
</evidence>
<sequence length="75" mass="8392">MRSLCLRVELDSNPFTSPIFVSRIRQRTGKEGLLPAICRSRAKVKVYIFFMAIEILKAGDRDKSSEAGSALSVIF</sequence>
<organism evidence="1">
    <name type="scientific">Picea glauca</name>
    <name type="common">White spruce</name>
    <name type="synonym">Pinus glauca</name>
    <dbReference type="NCBI Taxonomy" id="3330"/>
    <lineage>
        <taxon>Eukaryota</taxon>
        <taxon>Viridiplantae</taxon>
        <taxon>Streptophyta</taxon>
        <taxon>Embryophyta</taxon>
        <taxon>Tracheophyta</taxon>
        <taxon>Spermatophyta</taxon>
        <taxon>Pinopsida</taxon>
        <taxon>Pinidae</taxon>
        <taxon>Conifers I</taxon>
        <taxon>Pinales</taxon>
        <taxon>Pinaceae</taxon>
        <taxon>Picea</taxon>
    </lineage>
</organism>
<accession>A0A101LWV6</accession>
<keyword evidence="1" id="KW-0496">Mitochondrion</keyword>
<reference evidence="1" key="1">
    <citation type="journal article" date="2015" name="Genome Biol. Evol.">
        <title>Organellar Genomes of White Spruce (Picea glauca): Assembly and Annotation.</title>
        <authorList>
            <person name="Jackman S.D."/>
            <person name="Warren R.L."/>
            <person name="Gibb E.A."/>
            <person name="Vandervalk B.P."/>
            <person name="Mohamadi H."/>
            <person name="Chu J."/>
            <person name="Raymond A."/>
            <person name="Pleasance S."/>
            <person name="Coope R."/>
            <person name="Wildung M.R."/>
            <person name="Ritland C.E."/>
            <person name="Bousquet J."/>
            <person name="Jones S.J."/>
            <person name="Bohlmann J."/>
            <person name="Birol I."/>
        </authorList>
    </citation>
    <scope>NUCLEOTIDE SEQUENCE [LARGE SCALE GENOMIC DNA]</scope>
    <source>
        <tissue evidence="1">Flushing bud</tissue>
    </source>
</reference>
<dbReference type="EMBL" id="LKAM01000009">
    <property type="protein sequence ID" value="KUM46824.1"/>
    <property type="molecule type" value="Genomic_DNA"/>
</dbReference>
<name>A0A101LWV6_PICGL</name>
<gene>
    <name evidence="1" type="ORF">ABT39_MTgene6279</name>
</gene>
<proteinExistence type="predicted"/>
<geneLocation type="mitochondrion" evidence="1"/>
<comment type="caution">
    <text evidence="1">The sequence shown here is derived from an EMBL/GenBank/DDBJ whole genome shotgun (WGS) entry which is preliminary data.</text>
</comment>
<dbReference type="AlphaFoldDB" id="A0A101LWV6"/>